<dbReference type="SUPFAM" id="SSF88713">
    <property type="entry name" value="Glycoside hydrolase/deacetylase"/>
    <property type="match status" value="1"/>
</dbReference>
<dbReference type="InterPro" id="IPR050248">
    <property type="entry name" value="Polysacc_deacetylase_ArnD"/>
</dbReference>
<accession>A0A163LRE1</accession>
<keyword evidence="3" id="KW-0732">Signal</keyword>
<dbReference type="EMBL" id="LT550481">
    <property type="protein sequence ID" value="SAL95818.1"/>
    <property type="molecule type" value="Genomic_DNA"/>
</dbReference>
<dbReference type="PANTHER" id="PTHR10587:SF133">
    <property type="entry name" value="CHITIN DEACETYLASE 1-RELATED"/>
    <property type="match status" value="1"/>
</dbReference>
<protein>
    <recommendedName>
        <fullName evidence="4">NodB homology domain-containing protein</fullName>
    </recommendedName>
</protein>
<feature type="signal peptide" evidence="3">
    <location>
        <begin position="1"/>
        <end position="18"/>
    </location>
</feature>
<organism evidence="5">
    <name type="scientific">Absidia glauca</name>
    <name type="common">Pin mould</name>
    <dbReference type="NCBI Taxonomy" id="4829"/>
    <lineage>
        <taxon>Eukaryota</taxon>
        <taxon>Fungi</taxon>
        <taxon>Fungi incertae sedis</taxon>
        <taxon>Mucoromycota</taxon>
        <taxon>Mucoromycotina</taxon>
        <taxon>Mucoromycetes</taxon>
        <taxon>Mucorales</taxon>
        <taxon>Cunninghamellaceae</taxon>
        <taxon>Absidia</taxon>
    </lineage>
</organism>
<dbReference type="GO" id="GO:0016020">
    <property type="term" value="C:membrane"/>
    <property type="evidence" value="ECO:0007669"/>
    <property type="project" value="TreeGrafter"/>
</dbReference>
<gene>
    <name evidence="5" type="primary">ABSGL_01159.1 scaffold 1223</name>
</gene>
<dbReference type="OrthoDB" id="407355at2759"/>
<evidence type="ECO:0000256" key="2">
    <source>
        <dbReference type="ARBA" id="ARBA00022801"/>
    </source>
</evidence>
<feature type="domain" description="NodB homology" evidence="4">
    <location>
        <begin position="92"/>
        <end position="283"/>
    </location>
</feature>
<keyword evidence="6" id="KW-1185">Reference proteome</keyword>
<dbReference type="Pfam" id="PF01522">
    <property type="entry name" value="Polysacc_deac_1"/>
    <property type="match status" value="1"/>
</dbReference>
<dbReference type="AlphaFoldDB" id="A0A163LRE1"/>
<dbReference type="PANTHER" id="PTHR10587">
    <property type="entry name" value="GLYCOSYL TRANSFERASE-RELATED"/>
    <property type="match status" value="1"/>
</dbReference>
<name>A0A163LRE1_ABSGL</name>
<evidence type="ECO:0000313" key="6">
    <source>
        <dbReference type="Proteomes" id="UP000078561"/>
    </source>
</evidence>
<dbReference type="InterPro" id="IPR011330">
    <property type="entry name" value="Glyco_hydro/deAcase_b/a-brl"/>
</dbReference>
<evidence type="ECO:0000256" key="1">
    <source>
        <dbReference type="ARBA" id="ARBA00022723"/>
    </source>
</evidence>
<proteinExistence type="predicted"/>
<evidence type="ECO:0000313" key="5">
    <source>
        <dbReference type="EMBL" id="SAL95818.1"/>
    </source>
</evidence>
<dbReference type="GO" id="GO:0005975">
    <property type="term" value="P:carbohydrate metabolic process"/>
    <property type="evidence" value="ECO:0007669"/>
    <property type="project" value="InterPro"/>
</dbReference>
<dbReference type="STRING" id="4829.A0A163LRE1"/>
<sequence length="366" mass="38708">MLSNLLLLGAVALTTINAQGFAFKETYPEPGVIPTAKPEWLALLSSANITDAPVLKVTPGKGPEPQTEGDPYCDWSFTGCFGKEDLYQCPKGQWAPTYDDGPSEFSGKLYDELDKTNTKATFFMVGGQVVKFPDLTLRAYKAGHELAMHTWSHNYMTSLTNEQIVAELKWNELVIKEVTGVSPRFFRPPYGDIDNRVRDVAKALGFTAVIWTHDTNDWSLTENPNFEASWIDGNVTQWASEAATATTGGVSLEHDLYNVTVDAAVRVLPTFLKAFKVTTVGNCNQQASYKEGGIAGSNATTSASASASSASASASTSSTASGSSGVKAADASSSAEAQAAKNAAGTLTAGFLGVGLTTLLAISLSA</sequence>
<dbReference type="OMA" id="HDIAMHT"/>
<evidence type="ECO:0000259" key="4">
    <source>
        <dbReference type="PROSITE" id="PS51677"/>
    </source>
</evidence>
<keyword evidence="1" id="KW-0479">Metal-binding</keyword>
<dbReference type="GO" id="GO:0004099">
    <property type="term" value="F:chitin deacetylase activity"/>
    <property type="evidence" value="ECO:0007669"/>
    <property type="project" value="UniProtKB-ARBA"/>
</dbReference>
<dbReference type="PROSITE" id="PS51677">
    <property type="entry name" value="NODB"/>
    <property type="match status" value="1"/>
</dbReference>
<dbReference type="InParanoid" id="A0A163LRE1"/>
<evidence type="ECO:0000256" key="3">
    <source>
        <dbReference type="SAM" id="SignalP"/>
    </source>
</evidence>
<feature type="chain" id="PRO_5007844215" description="NodB homology domain-containing protein" evidence="3">
    <location>
        <begin position="19"/>
        <end position="366"/>
    </location>
</feature>
<dbReference type="GO" id="GO:0046872">
    <property type="term" value="F:metal ion binding"/>
    <property type="evidence" value="ECO:0007669"/>
    <property type="project" value="UniProtKB-KW"/>
</dbReference>
<reference evidence="5" key="1">
    <citation type="submission" date="2016-04" db="EMBL/GenBank/DDBJ databases">
        <authorList>
            <person name="Evans L.H."/>
            <person name="Alamgir A."/>
            <person name="Owens N."/>
            <person name="Weber N.D."/>
            <person name="Virtaneva K."/>
            <person name="Barbian K."/>
            <person name="Babar A."/>
            <person name="Rosenke K."/>
        </authorList>
    </citation>
    <scope>NUCLEOTIDE SEQUENCE [LARGE SCALE GENOMIC DNA]</scope>
    <source>
        <strain evidence="5">CBS 101.48</strain>
    </source>
</reference>
<dbReference type="InterPro" id="IPR002509">
    <property type="entry name" value="NODB_dom"/>
</dbReference>
<keyword evidence="2" id="KW-0378">Hydrolase</keyword>
<dbReference type="GO" id="GO:0009272">
    <property type="term" value="P:fungal-type cell wall biogenesis"/>
    <property type="evidence" value="ECO:0007669"/>
    <property type="project" value="UniProtKB-ARBA"/>
</dbReference>
<dbReference type="Gene3D" id="3.20.20.370">
    <property type="entry name" value="Glycoside hydrolase/deacetylase"/>
    <property type="match status" value="1"/>
</dbReference>
<dbReference type="Proteomes" id="UP000078561">
    <property type="component" value="Unassembled WGS sequence"/>
</dbReference>